<evidence type="ECO:0000313" key="2">
    <source>
        <dbReference type="EMBL" id="GJD63724.1"/>
    </source>
</evidence>
<proteinExistence type="predicted"/>
<dbReference type="PANTHER" id="PTHR40057:SF1">
    <property type="entry name" value="SLR1162 PROTEIN"/>
    <property type="match status" value="1"/>
</dbReference>
<dbReference type="InterPro" id="IPR007138">
    <property type="entry name" value="ABM_dom"/>
</dbReference>
<reference evidence="2" key="2">
    <citation type="submission" date="2021-08" db="EMBL/GenBank/DDBJ databases">
        <authorList>
            <person name="Tani A."/>
            <person name="Ola A."/>
            <person name="Ogura Y."/>
            <person name="Katsura K."/>
            <person name="Hayashi T."/>
        </authorList>
    </citation>
    <scope>NUCLEOTIDE SEQUENCE</scope>
    <source>
        <strain evidence="2">JCM 32048</strain>
    </source>
</reference>
<protein>
    <recommendedName>
        <fullName evidence="1">ABM domain-containing protein</fullName>
    </recommendedName>
</protein>
<dbReference type="SUPFAM" id="SSF54909">
    <property type="entry name" value="Dimeric alpha+beta barrel"/>
    <property type="match status" value="2"/>
</dbReference>
<dbReference type="AlphaFoldDB" id="A0AA37HDU3"/>
<dbReference type="PANTHER" id="PTHR40057">
    <property type="entry name" value="SLR1162 PROTEIN"/>
    <property type="match status" value="1"/>
</dbReference>
<comment type="caution">
    <text evidence="2">The sequence shown here is derived from an EMBL/GenBank/DDBJ whole genome shotgun (WGS) entry which is preliminary data.</text>
</comment>
<name>A0AA37HDU3_9HYPH</name>
<dbReference type="Pfam" id="PF03992">
    <property type="entry name" value="ABM"/>
    <property type="match status" value="1"/>
</dbReference>
<accession>A0AA37HDU3</accession>
<feature type="domain" description="ABM" evidence="1">
    <location>
        <begin position="12"/>
        <end position="78"/>
    </location>
</feature>
<sequence>MNAPSPSRATAIVTRVSLRPGAEDDFAGWQAALTRVAGEAPGFVSIEVVPVAPQVPDWHVVQRFRTAAALEAWRGGPVRADCLAALEPLLHPDHPAATDEAAPDFYALACVTEVIATRVERGREQAFRAWAESVQGAQARFPGYAGTLVQAPLPPQIAHWTTLVRFATPAQLDAWLGSPERQALLRQAEPAVSTWTSRRLDAPFAG</sequence>
<dbReference type="Gene3D" id="3.30.70.100">
    <property type="match status" value="2"/>
</dbReference>
<keyword evidence="3" id="KW-1185">Reference proteome</keyword>
<dbReference type="InterPro" id="IPR011008">
    <property type="entry name" value="Dimeric_a/b-barrel"/>
</dbReference>
<evidence type="ECO:0000313" key="3">
    <source>
        <dbReference type="Proteomes" id="UP001055286"/>
    </source>
</evidence>
<gene>
    <name evidence="2" type="ORF">MPEAHAMD_3895</name>
</gene>
<evidence type="ECO:0000259" key="1">
    <source>
        <dbReference type="Pfam" id="PF03992"/>
    </source>
</evidence>
<reference evidence="2" key="1">
    <citation type="journal article" date="2016" name="Front. Microbiol.">
        <title>Genome Sequence of the Piezophilic, Mesophilic Sulfate-Reducing Bacterium Desulfovibrio indicus J2T.</title>
        <authorList>
            <person name="Cao J."/>
            <person name="Maignien L."/>
            <person name="Shao Z."/>
            <person name="Alain K."/>
            <person name="Jebbar M."/>
        </authorList>
    </citation>
    <scope>NUCLEOTIDE SEQUENCE</scope>
    <source>
        <strain evidence="2">JCM 32048</strain>
    </source>
</reference>
<dbReference type="Proteomes" id="UP001055286">
    <property type="component" value="Unassembled WGS sequence"/>
</dbReference>
<dbReference type="EMBL" id="BPQJ01000018">
    <property type="protein sequence ID" value="GJD63724.1"/>
    <property type="molecule type" value="Genomic_DNA"/>
</dbReference>
<organism evidence="2 3">
    <name type="scientific">Methylobacterium frigidaeris</name>
    <dbReference type="NCBI Taxonomy" id="2038277"/>
    <lineage>
        <taxon>Bacteria</taxon>
        <taxon>Pseudomonadati</taxon>
        <taxon>Pseudomonadota</taxon>
        <taxon>Alphaproteobacteria</taxon>
        <taxon>Hyphomicrobiales</taxon>
        <taxon>Methylobacteriaceae</taxon>
        <taxon>Methylobacterium</taxon>
    </lineage>
</organism>
<dbReference type="RefSeq" id="WP_238192027.1">
    <property type="nucleotide sequence ID" value="NZ_BPQJ01000018.1"/>
</dbReference>
<dbReference type="InterPro" id="IPR038762">
    <property type="entry name" value="ABM_predict"/>
</dbReference>